<dbReference type="Proteomes" id="UP000452235">
    <property type="component" value="Unassembled WGS sequence"/>
</dbReference>
<protein>
    <submittedName>
        <fullName evidence="1">GNAT family N-acetyltransferase</fullName>
    </submittedName>
</protein>
<dbReference type="SUPFAM" id="SSF55729">
    <property type="entry name" value="Acyl-CoA N-acyltransferases (Nat)"/>
    <property type="match status" value="1"/>
</dbReference>
<dbReference type="PANTHER" id="PTHR43233:SF1">
    <property type="entry name" value="FAMILY N-ACETYLTRANSFERASE, PUTATIVE (AFU_ORTHOLOGUE AFUA_6G03350)-RELATED"/>
    <property type="match status" value="1"/>
</dbReference>
<dbReference type="GO" id="GO:0016747">
    <property type="term" value="F:acyltransferase activity, transferring groups other than amino-acyl groups"/>
    <property type="evidence" value="ECO:0007669"/>
    <property type="project" value="InterPro"/>
</dbReference>
<sequence>MSTKSNLPPGYVLHQGYPSVPAYLHLRSASGLSPRSTPQATAALKGSWYGCYITHNAGKKPDDHDGTDAVAMGRIIGDGGWYFHIADMAVLPDHQRKGLGDAVLKHLIEKIRSVASVGPDPGYTGDPSATFTPYVSLLADEPGRKLYARNGFVYTEPHSLGMMLPWERVSMSDKAE</sequence>
<keyword evidence="1" id="KW-0808">Transferase</keyword>
<dbReference type="AlphaFoldDB" id="A0A5M3ZBC6"/>
<dbReference type="InterPro" id="IPR053144">
    <property type="entry name" value="Acetyltransferase_Butenolide"/>
</dbReference>
<dbReference type="GO" id="GO:0006048">
    <property type="term" value="P:UDP-N-acetylglucosamine biosynthetic process"/>
    <property type="evidence" value="ECO:0007669"/>
    <property type="project" value="UniProtKB-UniPathway"/>
</dbReference>
<accession>A0A5M3ZBC6</accession>
<reference evidence="1 2" key="1">
    <citation type="submission" date="2020-01" db="EMBL/GenBank/DDBJ databases">
        <title>Aspergillus terreus IFO 6365 whole genome shotgun sequence.</title>
        <authorList>
            <person name="Kanamasa S."/>
            <person name="Takahashi H."/>
        </authorList>
    </citation>
    <scope>NUCLEOTIDE SEQUENCE [LARGE SCALE GENOMIC DNA]</scope>
    <source>
        <strain evidence="1 2">IFO 6365</strain>
    </source>
</reference>
<evidence type="ECO:0000313" key="2">
    <source>
        <dbReference type="Proteomes" id="UP000452235"/>
    </source>
</evidence>
<dbReference type="PROSITE" id="PS51186">
    <property type="entry name" value="GNAT"/>
    <property type="match status" value="1"/>
</dbReference>
<dbReference type="EMBL" id="BLJY01000009">
    <property type="protein sequence ID" value="GFF18698.1"/>
    <property type="molecule type" value="Genomic_DNA"/>
</dbReference>
<dbReference type="PANTHER" id="PTHR43233">
    <property type="entry name" value="FAMILY N-ACETYLTRANSFERASE, PUTATIVE (AFU_ORTHOLOGUE AFUA_6G03350)-RELATED"/>
    <property type="match status" value="1"/>
</dbReference>
<proteinExistence type="predicted"/>
<evidence type="ECO:0000313" key="1">
    <source>
        <dbReference type="EMBL" id="GFF18698.1"/>
    </source>
</evidence>
<dbReference type="UniPathway" id="UPA00113">
    <property type="reaction ID" value="UER00529"/>
</dbReference>
<dbReference type="InterPro" id="IPR016181">
    <property type="entry name" value="Acyl_CoA_acyltransferase"/>
</dbReference>
<dbReference type="CDD" id="cd04301">
    <property type="entry name" value="NAT_SF"/>
    <property type="match status" value="1"/>
</dbReference>
<name>A0A5M3ZBC6_ASPTE</name>
<organism evidence="1 2">
    <name type="scientific">Aspergillus terreus</name>
    <dbReference type="NCBI Taxonomy" id="33178"/>
    <lineage>
        <taxon>Eukaryota</taxon>
        <taxon>Fungi</taxon>
        <taxon>Dikarya</taxon>
        <taxon>Ascomycota</taxon>
        <taxon>Pezizomycotina</taxon>
        <taxon>Eurotiomycetes</taxon>
        <taxon>Eurotiomycetidae</taxon>
        <taxon>Eurotiales</taxon>
        <taxon>Aspergillaceae</taxon>
        <taxon>Aspergillus</taxon>
        <taxon>Aspergillus subgen. Circumdati</taxon>
    </lineage>
</organism>
<comment type="caution">
    <text evidence="1">The sequence shown here is derived from an EMBL/GenBank/DDBJ whole genome shotgun (WGS) entry which is preliminary data.</text>
</comment>
<dbReference type="InterPro" id="IPR000182">
    <property type="entry name" value="GNAT_dom"/>
</dbReference>
<gene>
    <name evidence="1" type="ORF">ATEIFO6365_0009006100</name>
</gene>
<dbReference type="OrthoDB" id="2744543at2759"/>
<dbReference type="Pfam" id="PF13508">
    <property type="entry name" value="Acetyltransf_7"/>
    <property type="match status" value="1"/>
</dbReference>
<dbReference type="Gene3D" id="3.40.630.30">
    <property type="match status" value="1"/>
</dbReference>
<keyword evidence="2" id="KW-1185">Reference proteome</keyword>